<dbReference type="GO" id="GO:0005886">
    <property type="term" value="C:plasma membrane"/>
    <property type="evidence" value="ECO:0007669"/>
    <property type="project" value="InterPro"/>
</dbReference>
<dbReference type="GO" id="GO:0005681">
    <property type="term" value="C:spliceosomal complex"/>
    <property type="evidence" value="ECO:0007669"/>
    <property type="project" value="TreeGrafter"/>
</dbReference>
<keyword evidence="5" id="KW-0963">Cytoplasm</keyword>
<feature type="compositionally biased region" description="Acidic residues" evidence="8">
    <location>
        <begin position="143"/>
        <end position="165"/>
    </location>
</feature>
<dbReference type="GO" id="GO:0006821">
    <property type="term" value="P:chloride transport"/>
    <property type="evidence" value="ECO:0007669"/>
    <property type="project" value="InterPro"/>
</dbReference>
<evidence type="ECO:0000256" key="5">
    <source>
        <dbReference type="ARBA" id="ARBA00022490"/>
    </source>
</evidence>
<evidence type="ECO:0000256" key="3">
    <source>
        <dbReference type="ARBA" id="ARBA00007054"/>
    </source>
</evidence>
<accession>A0A0P4WK61</accession>
<dbReference type="Pfam" id="PF03517">
    <property type="entry name" value="Voldacs"/>
    <property type="match status" value="1"/>
</dbReference>
<comment type="function">
    <text evidence="7">Involved in both the assembly of spliceosomal snRNPs and the methylation of Sm proteins. Chaperone that regulates the assembly of spliceosomal U1, U2, U4 and U5 small nuclear ribonucleoproteins (snRNPs), the building blocks of the spliceosome, and thereby plays an important role in the splicing of cellular pre-mRNAs. Most spliceosomal snRNPs contain a common set of Sm proteins SNRPB, SNRPD1, SNRPD2, SNRPD3, SNRPE, SNRPF and SNRPG that assemble in a heptameric protein ring on the Sm site of the small nuclear RNA to form the core snRNP (Sm core). In the cytosol, the Sm proteins SNRPD1, SNRPD2, SNRPE, SNRPF and SNRPG are trapped in an inactive 6S pICln-Sm complex by the chaperone CLNS1A that controls the assembly of the core snRNP. Dissociation by the SMN complex of CLNS1A from the trapped Sm proteins and their transfer to an SMN-Sm complex triggers the assembly of core snRNPs and their transport to the nucleus.</text>
</comment>
<evidence type="ECO:0000256" key="8">
    <source>
        <dbReference type="SAM" id="MobiDB-lite"/>
    </source>
</evidence>
<evidence type="ECO:0000256" key="7">
    <source>
        <dbReference type="ARBA" id="ARBA00045890"/>
    </source>
</evidence>
<dbReference type="PRINTS" id="PR01348">
    <property type="entry name" value="ICLNCHANNEL"/>
</dbReference>
<dbReference type="GO" id="GO:0034709">
    <property type="term" value="C:methylosome"/>
    <property type="evidence" value="ECO:0007669"/>
    <property type="project" value="InterPro"/>
</dbReference>
<dbReference type="GO" id="GO:0045292">
    <property type="term" value="P:mRNA cis splicing, via spliceosome"/>
    <property type="evidence" value="ECO:0007669"/>
    <property type="project" value="TreeGrafter"/>
</dbReference>
<comment type="similarity">
    <text evidence="3">Belongs to the pICln (TC 1.A.47) family.</text>
</comment>
<dbReference type="PANTHER" id="PTHR21399:SF0">
    <property type="entry name" value="METHYLOSOME SUBUNIT PICLN"/>
    <property type="match status" value="1"/>
</dbReference>
<dbReference type="GO" id="GO:0034715">
    <property type="term" value="C:pICln-Sm protein complex"/>
    <property type="evidence" value="ECO:0007669"/>
    <property type="project" value="InterPro"/>
</dbReference>
<dbReference type="GO" id="GO:0006884">
    <property type="term" value="P:cell volume homeostasis"/>
    <property type="evidence" value="ECO:0007669"/>
    <property type="project" value="InterPro"/>
</dbReference>
<evidence type="ECO:0000256" key="2">
    <source>
        <dbReference type="ARBA" id="ARBA00004496"/>
    </source>
</evidence>
<dbReference type="GO" id="GO:0005829">
    <property type="term" value="C:cytosol"/>
    <property type="evidence" value="ECO:0007669"/>
    <property type="project" value="InterPro"/>
</dbReference>
<dbReference type="AlphaFoldDB" id="A0A0P4WK61"/>
<comment type="subcellular location">
    <subcellularLocation>
        <location evidence="2">Cytoplasm</location>
    </subcellularLocation>
    <subcellularLocation>
        <location evidence="1">Nucleus</location>
    </subcellularLocation>
</comment>
<reference evidence="9" key="1">
    <citation type="submission" date="2015-09" db="EMBL/GenBank/DDBJ databases">
        <title>Scylla olivacea transcriptome.</title>
        <authorList>
            <person name="Ikhwanuddin M."/>
        </authorList>
    </citation>
    <scope>NUCLEOTIDE SEQUENCE</scope>
</reference>
<keyword evidence="6" id="KW-0539">Nucleus</keyword>
<dbReference type="EMBL" id="GDRN01049174">
    <property type="protein sequence ID" value="JAI66596.1"/>
    <property type="molecule type" value="Transcribed_RNA"/>
</dbReference>
<feature type="compositionally biased region" description="Acidic residues" evidence="8">
    <location>
        <begin position="200"/>
        <end position="219"/>
    </location>
</feature>
<feature type="region of interest" description="Disordered" evidence="8">
    <location>
        <begin position="137"/>
        <end position="219"/>
    </location>
</feature>
<dbReference type="InterPro" id="IPR011993">
    <property type="entry name" value="PH-like_dom_sf"/>
</dbReference>
<dbReference type="InterPro" id="IPR039924">
    <property type="entry name" value="ICln/Lot5/Saf5"/>
</dbReference>
<proteinExistence type="inferred from homology"/>
<dbReference type="GO" id="GO:0000387">
    <property type="term" value="P:spliceosomal snRNP assembly"/>
    <property type="evidence" value="ECO:0007669"/>
    <property type="project" value="InterPro"/>
</dbReference>
<sequence length="219" mass="24591">MLLLNLPPPVEGIKHRQENTKLWIHEELYGPGTLYIAESHVSWVKDGSEQHTLSLAYPHIAIHAVSRDTSNQNQPCLCLIVDTTINLPWAGTPNITTGTDSDDEDDEETACTELKFIPTDPMSLEPMYQALNECQALHPDPQDQSDDDAWPEDDEENFDEGEYEVSENGYHVPYEDDMEGVDDMARVGSRTSAPNHLEQEADIDTEEAMETGQFDDADD</sequence>
<organism evidence="9">
    <name type="scientific">Scylla olivacea</name>
    <name type="common">Orange mud crab</name>
    <name type="synonym">Cancer olivacea</name>
    <dbReference type="NCBI Taxonomy" id="85551"/>
    <lineage>
        <taxon>Eukaryota</taxon>
        <taxon>Metazoa</taxon>
        <taxon>Ecdysozoa</taxon>
        <taxon>Arthropoda</taxon>
        <taxon>Crustacea</taxon>
        <taxon>Multicrustacea</taxon>
        <taxon>Malacostraca</taxon>
        <taxon>Eumalacostraca</taxon>
        <taxon>Eucarida</taxon>
        <taxon>Decapoda</taxon>
        <taxon>Pleocyemata</taxon>
        <taxon>Brachyura</taxon>
        <taxon>Eubrachyura</taxon>
        <taxon>Portunoidea</taxon>
        <taxon>Portunidae</taxon>
        <taxon>Portuninae</taxon>
        <taxon>Scylla</taxon>
    </lineage>
</organism>
<evidence type="ECO:0000256" key="1">
    <source>
        <dbReference type="ARBA" id="ARBA00004123"/>
    </source>
</evidence>
<name>A0A0P4WK61_SCYOL</name>
<evidence type="ECO:0000313" key="9">
    <source>
        <dbReference type="EMBL" id="JAI66596.1"/>
    </source>
</evidence>
<dbReference type="InterPro" id="IPR003521">
    <property type="entry name" value="ICln"/>
</dbReference>
<evidence type="ECO:0000256" key="4">
    <source>
        <dbReference type="ARBA" id="ARBA00015653"/>
    </source>
</evidence>
<dbReference type="Gene3D" id="2.30.29.30">
    <property type="entry name" value="Pleckstrin-homology domain (PH domain)/Phosphotyrosine-binding domain (PTB)"/>
    <property type="match status" value="1"/>
</dbReference>
<evidence type="ECO:0000256" key="6">
    <source>
        <dbReference type="ARBA" id="ARBA00023242"/>
    </source>
</evidence>
<dbReference type="PANTHER" id="PTHR21399">
    <property type="entry name" value="CHLORIDE CONDUCTANCE REGULATORY PROTEIN ICLN"/>
    <property type="match status" value="1"/>
</dbReference>
<protein>
    <recommendedName>
        <fullName evidence="4">Methylosome subunit pICln</fullName>
    </recommendedName>
</protein>